<evidence type="ECO:0000313" key="3">
    <source>
        <dbReference type="Proteomes" id="UP000004358"/>
    </source>
</evidence>
<dbReference type="AlphaFoldDB" id="A3ZWY4"/>
<dbReference type="Proteomes" id="UP000004358">
    <property type="component" value="Unassembled WGS sequence"/>
</dbReference>
<proteinExistence type="predicted"/>
<organism evidence="2 3">
    <name type="scientific">Blastopirellula marina DSM 3645</name>
    <dbReference type="NCBI Taxonomy" id="314230"/>
    <lineage>
        <taxon>Bacteria</taxon>
        <taxon>Pseudomonadati</taxon>
        <taxon>Planctomycetota</taxon>
        <taxon>Planctomycetia</taxon>
        <taxon>Pirellulales</taxon>
        <taxon>Pirellulaceae</taxon>
        <taxon>Blastopirellula</taxon>
    </lineage>
</organism>
<accession>A3ZWY4</accession>
<dbReference type="STRING" id="314230.DSM3645_27828"/>
<dbReference type="OrthoDB" id="292323at2"/>
<name>A3ZWY4_9BACT</name>
<dbReference type="EMBL" id="AANZ01000017">
    <property type="protein sequence ID" value="EAQ78964.1"/>
    <property type="molecule type" value="Genomic_DNA"/>
</dbReference>
<evidence type="ECO:0000256" key="1">
    <source>
        <dbReference type="SAM" id="MobiDB-lite"/>
    </source>
</evidence>
<gene>
    <name evidence="2" type="ORF">DSM3645_27828</name>
</gene>
<feature type="region of interest" description="Disordered" evidence="1">
    <location>
        <begin position="51"/>
        <end position="74"/>
    </location>
</feature>
<protein>
    <submittedName>
        <fullName evidence="2">Uncharacterized protein</fullName>
    </submittedName>
</protein>
<sequence>MSDEKDSLWRQMLAKRAEWAAEQPSLSAELKAMGREAIKDVRNTLHETYFGQPEHMPEMGTPLNPTPQMTTQDLGTVHGSYESMLDSYAARAQEQDHTQEQQR</sequence>
<reference evidence="2 3" key="1">
    <citation type="submission" date="2006-02" db="EMBL/GenBank/DDBJ databases">
        <authorList>
            <person name="Amann R."/>
            <person name="Ferriera S."/>
            <person name="Johnson J."/>
            <person name="Kravitz S."/>
            <person name="Halpern A."/>
            <person name="Remington K."/>
            <person name="Beeson K."/>
            <person name="Tran B."/>
            <person name="Rogers Y.-H."/>
            <person name="Friedman R."/>
            <person name="Venter J.C."/>
        </authorList>
    </citation>
    <scope>NUCLEOTIDE SEQUENCE [LARGE SCALE GENOMIC DNA]</scope>
    <source>
        <strain evidence="2 3">DSM 3645</strain>
    </source>
</reference>
<evidence type="ECO:0000313" key="2">
    <source>
        <dbReference type="EMBL" id="EAQ78964.1"/>
    </source>
</evidence>
<dbReference type="HOGENOM" id="CLU_2258271_0_0_0"/>
<dbReference type="RefSeq" id="WP_002653459.1">
    <property type="nucleotide sequence ID" value="NZ_CH672376.1"/>
</dbReference>
<comment type="caution">
    <text evidence="2">The sequence shown here is derived from an EMBL/GenBank/DDBJ whole genome shotgun (WGS) entry which is preliminary data.</text>
</comment>